<reference evidence="2" key="1">
    <citation type="submission" date="2023-06" db="EMBL/GenBank/DDBJ databases">
        <authorList>
            <consortium name="Lawrence Berkeley National Laboratory"/>
            <person name="Ahrendt S."/>
            <person name="Sahu N."/>
            <person name="Indic B."/>
            <person name="Wong-Bajracharya J."/>
            <person name="Merenyi Z."/>
            <person name="Ke H.-M."/>
            <person name="Monk M."/>
            <person name="Kocsube S."/>
            <person name="Drula E."/>
            <person name="Lipzen A."/>
            <person name="Balint B."/>
            <person name="Henrissat B."/>
            <person name="Andreopoulos B."/>
            <person name="Martin F.M."/>
            <person name="Harder C.B."/>
            <person name="Rigling D."/>
            <person name="Ford K.L."/>
            <person name="Foster G.D."/>
            <person name="Pangilinan J."/>
            <person name="Papanicolaou A."/>
            <person name="Barry K."/>
            <person name="LaButti K."/>
            <person name="Viragh M."/>
            <person name="Koriabine M."/>
            <person name="Yan M."/>
            <person name="Riley R."/>
            <person name="Champramary S."/>
            <person name="Plett K.L."/>
            <person name="Tsai I.J."/>
            <person name="Slot J."/>
            <person name="Sipos G."/>
            <person name="Plett J."/>
            <person name="Nagy L.G."/>
            <person name="Grigoriev I.V."/>
        </authorList>
    </citation>
    <scope>NUCLEOTIDE SEQUENCE</scope>
    <source>
        <strain evidence="2">CCBAS 213</strain>
    </source>
</reference>
<dbReference type="GeneID" id="85356913"/>
<dbReference type="Pfam" id="PF12937">
    <property type="entry name" value="F-box-like"/>
    <property type="match status" value="1"/>
</dbReference>
<keyword evidence="3" id="KW-1185">Reference proteome</keyword>
<feature type="domain" description="F-box" evidence="1">
    <location>
        <begin position="29"/>
        <end position="67"/>
    </location>
</feature>
<accession>A0AA39N4J0</accession>
<dbReference type="SUPFAM" id="SSF81383">
    <property type="entry name" value="F-box domain"/>
    <property type="match status" value="1"/>
</dbReference>
<gene>
    <name evidence="2" type="ORF">EV420DRAFT_1547881</name>
</gene>
<dbReference type="Proteomes" id="UP001175211">
    <property type="component" value="Unassembled WGS sequence"/>
</dbReference>
<proteinExistence type="predicted"/>
<dbReference type="RefSeq" id="XP_060330175.1">
    <property type="nucleotide sequence ID" value="XM_060473365.1"/>
</dbReference>
<sequence length="549" mass="62915">MLSTITKASKMPMSKTEMIAHMSTKLSNEYWMLIFEQLDTHDLFNVICTCRKFYRLALRALYRNLLFMDFGYFQQNASFWEGRADNMIEVPRALVLCALKRGKIDPFSPPCYGRVSYDVLNRITGYPSLQKVEICASSLSPNTFYSTILQLPRLTRLSLVDNIFDVLSMSSPDGEAILAQLSALPLTYLTLLGNVAVGPRRHERTRYHFLHLATAKTLRVLHIDWDVESSVFLAKKTLGYDGEPFDIPEVLETVELCIKSGTSSPPAASPNISLLHAFLRQSGHHIKTMKVIGQLDVRFKVSGDALPKLEEFGGNPWATVAFLNSSRPIKHLHICDIDQQSSNSALIPLLTAVAKDKPDLQTLDLFVSTWDLEIMHAIKHLFHDLRDLRIKYQRGGPTENTLVGLASHFFGRFANLSTVHVYRIQWWPQPLTRRYKWYNRRLLMPSPPPRSRVPAAPPPEVVQNPVGLVQPWNRECRMLKEVQFDSKNVLRRVSDGDPWAKRQVQRRCLGWDDLEIDAEYLYEQREHFEWQLLDFAETFTAADLVVLSI</sequence>
<dbReference type="Gene3D" id="3.80.10.10">
    <property type="entry name" value="Ribonuclease Inhibitor"/>
    <property type="match status" value="1"/>
</dbReference>
<dbReference type="InterPro" id="IPR001810">
    <property type="entry name" value="F-box_dom"/>
</dbReference>
<dbReference type="InterPro" id="IPR036047">
    <property type="entry name" value="F-box-like_dom_sf"/>
</dbReference>
<dbReference type="SUPFAM" id="SSF52047">
    <property type="entry name" value="RNI-like"/>
    <property type="match status" value="1"/>
</dbReference>
<dbReference type="InterPro" id="IPR032675">
    <property type="entry name" value="LRR_dom_sf"/>
</dbReference>
<evidence type="ECO:0000313" key="3">
    <source>
        <dbReference type="Proteomes" id="UP001175211"/>
    </source>
</evidence>
<name>A0AA39N4J0_ARMTA</name>
<evidence type="ECO:0000259" key="1">
    <source>
        <dbReference type="Pfam" id="PF12937"/>
    </source>
</evidence>
<organism evidence="2 3">
    <name type="scientific">Armillaria tabescens</name>
    <name type="common">Ringless honey mushroom</name>
    <name type="synonym">Agaricus tabescens</name>
    <dbReference type="NCBI Taxonomy" id="1929756"/>
    <lineage>
        <taxon>Eukaryota</taxon>
        <taxon>Fungi</taxon>
        <taxon>Dikarya</taxon>
        <taxon>Basidiomycota</taxon>
        <taxon>Agaricomycotina</taxon>
        <taxon>Agaricomycetes</taxon>
        <taxon>Agaricomycetidae</taxon>
        <taxon>Agaricales</taxon>
        <taxon>Marasmiineae</taxon>
        <taxon>Physalacriaceae</taxon>
        <taxon>Desarmillaria</taxon>
    </lineage>
</organism>
<dbReference type="EMBL" id="JAUEPS010000020">
    <property type="protein sequence ID" value="KAK0457876.1"/>
    <property type="molecule type" value="Genomic_DNA"/>
</dbReference>
<protein>
    <recommendedName>
        <fullName evidence="1">F-box domain-containing protein</fullName>
    </recommendedName>
</protein>
<evidence type="ECO:0000313" key="2">
    <source>
        <dbReference type="EMBL" id="KAK0457876.1"/>
    </source>
</evidence>
<comment type="caution">
    <text evidence="2">The sequence shown here is derived from an EMBL/GenBank/DDBJ whole genome shotgun (WGS) entry which is preliminary data.</text>
</comment>
<dbReference type="AlphaFoldDB" id="A0AA39N4J0"/>